<dbReference type="Proteomes" id="UP000076798">
    <property type="component" value="Unassembled WGS sequence"/>
</dbReference>
<evidence type="ECO:0000256" key="2">
    <source>
        <dbReference type="ARBA" id="ARBA00022598"/>
    </source>
</evidence>
<name>A0A165Y4H2_9AGAM</name>
<keyword evidence="4" id="KW-0472">Membrane</keyword>
<dbReference type="SUPFAM" id="SSF56801">
    <property type="entry name" value="Acetyl-CoA synthetase-like"/>
    <property type="match status" value="1"/>
</dbReference>
<evidence type="ECO:0000256" key="4">
    <source>
        <dbReference type="SAM" id="Phobius"/>
    </source>
</evidence>
<dbReference type="InterPro" id="IPR042099">
    <property type="entry name" value="ANL_N_sf"/>
</dbReference>
<feature type="region of interest" description="Disordered" evidence="3">
    <location>
        <begin position="1"/>
        <end position="25"/>
    </location>
</feature>
<dbReference type="Gene3D" id="3.40.50.12780">
    <property type="entry name" value="N-terminal domain of ligase-like"/>
    <property type="match status" value="1"/>
</dbReference>
<protein>
    <submittedName>
        <fullName evidence="6">Acetyl-CoA synthetase-like protein</fullName>
    </submittedName>
</protein>
<keyword evidence="2" id="KW-0436">Ligase</keyword>
<accession>A0A165Y4H2</accession>
<dbReference type="OrthoDB" id="1898221at2759"/>
<dbReference type="GO" id="GO:0016405">
    <property type="term" value="F:CoA-ligase activity"/>
    <property type="evidence" value="ECO:0007669"/>
    <property type="project" value="TreeGrafter"/>
</dbReference>
<comment type="similarity">
    <text evidence="1">Belongs to the ATP-dependent AMP-binding enzyme family.</text>
</comment>
<feature type="transmembrane region" description="Helical" evidence="4">
    <location>
        <begin position="81"/>
        <end position="100"/>
    </location>
</feature>
<dbReference type="PANTHER" id="PTHR24096">
    <property type="entry name" value="LONG-CHAIN-FATTY-ACID--COA LIGASE"/>
    <property type="match status" value="1"/>
</dbReference>
<dbReference type="AlphaFoldDB" id="A0A165Y4H2"/>
<gene>
    <name evidence="6" type="ORF">SISSUDRAFT_1066587</name>
</gene>
<reference evidence="6 7" key="1">
    <citation type="journal article" date="2016" name="Mol. Biol. Evol.">
        <title>Comparative Genomics of Early-Diverging Mushroom-Forming Fungi Provides Insights into the Origins of Lignocellulose Decay Capabilities.</title>
        <authorList>
            <person name="Nagy L.G."/>
            <person name="Riley R."/>
            <person name="Tritt A."/>
            <person name="Adam C."/>
            <person name="Daum C."/>
            <person name="Floudas D."/>
            <person name="Sun H."/>
            <person name="Yadav J.S."/>
            <person name="Pangilinan J."/>
            <person name="Larsson K.H."/>
            <person name="Matsuura K."/>
            <person name="Barry K."/>
            <person name="Labutti K."/>
            <person name="Kuo R."/>
            <person name="Ohm R.A."/>
            <person name="Bhattacharya S.S."/>
            <person name="Shirouzu T."/>
            <person name="Yoshinaga Y."/>
            <person name="Martin F.M."/>
            <person name="Grigoriev I.V."/>
            <person name="Hibbett D.S."/>
        </authorList>
    </citation>
    <scope>NUCLEOTIDE SEQUENCE [LARGE SCALE GENOMIC DNA]</scope>
    <source>
        <strain evidence="6 7">HHB10207 ss-3</strain>
    </source>
</reference>
<feature type="domain" description="AMP-dependent synthetase/ligase" evidence="5">
    <location>
        <begin position="82"/>
        <end position="386"/>
    </location>
</feature>
<keyword evidence="4" id="KW-0812">Transmembrane</keyword>
<dbReference type="Pfam" id="PF00501">
    <property type="entry name" value="AMP-binding"/>
    <property type="match status" value="1"/>
</dbReference>
<evidence type="ECO:0000313" key="7">
    <source>
        <dbReference type="Proteomes" id="UP000076798"/>
    </source>
</evidence>
<organism evidence="6 7">
    <name type="scientific">Sistotremastrum suecicum HHB10207 ss-3</name>
    <dbReference type="NCBI Taxonomy" id="1314776"/>
    <lineage>
        <taxon>Eukaryota</taxon>
        <taxon>Fungi</taxon>
        <taxon>Dikarya</taxon>
        <taxon>Basidiomycota</taxon>
        <taxon>Agaricomycotina</taxon>
        <taxon>Agaricomycetes</taxon>
        <taxon>Sistotremastrales</taxon>
        <taxon>Sistotremastraceae</taxon>
        <taxon>Sistotremastrum</taxon>
    </lineage>
</organism>
<dbReference type="EMBL" id="KV428287">
    <property type="protein sequence ID" value="KZT32871.1"/>
    <property type="molecule type" value="Genomic_DNA"/>
</dbReference>
<dbReference type="STRING" id="1314776.A0A165Y4H2"/>
<dbReference type="PANTHER" id="PTHR24096:SF149">
    <property type="entry name" value="AMP-BINDING DOMAIN-CONTAINING PROTEIN-RELATED"/>
    <property type="match status" value="1"/>
</dbReference>
<proteinExistence type="inferred from homology"/>
<keyword evidence="7" id="KW-1185">Reference proteome</keyword>
<keyword evidence="4" id="KW-1133">Transmembrane helix</keyword>
<evidence type="ECO:0000259" key="5">
    <source>
        <dbReference type="Pfam" id="PF00501"/>
    </source>
</evidence>
<evidence type="ECO:0000313" key="6">
    <source>
        <dbReference type="EMBL" id="KZT32871.1"/>
    </source>
</evidence>
<sequence length="400" mass="44408">MSCRNPAADAPQRSSMTLRSPGPTPNYSEVDVLTWIFDDQASRYDGGKPLYINGANPEQKVSRDQLRILTRKIGHGLRGRTIVFGIICAGAIFTGSGPAYTKFELMDLLKDCGARVIFASAMTLPVVLECAEELAIPKTHVFLIDGARDGYRGLEDLLAYEGQDWPRLSTYQEAVSTTAALVYSSRTTGLPKGCELTHWQLVSHETSLLPSDRQLVAKPRNYGRKYVEPISLGFPPFHRAFGLQIFIFATSRLGQLTYIVEAPTFTDILDSIQKHRITHIYILPSIAVLLMKSPQVKDYDLSPLFKSLVQVPRWNVRLCQAWGMSELGVATNFDIGDCDEETQRLSVGQLLAGVEAKIVDEDGNEIKQGEPGEIWLKAPFLFKGYWKNPKATADAFTSEG</sequence>
<evidence type="ECO:0000256" key="3">
    <source>
        <dbReference type="SAM" id="MobiDB-lite"/>
    </source>
</evidence>
<dbReference type="InterPro" id="IPR000873">
    <property type="entry name" value="AMP-dep_synth/lig_dom"/>
</dbReference>
<evidence type="ECO:0000256" key="1">
    <source>
        <dbReference type="ARBA" id="ARBA00006432"/>
    </source>
</evidence>